<dbReference type="InterPro" id="IPR011726">
    <property type="entry name" value="KdpF"/>
</dbReference>
<dbReference type="Pfam" id="PF09604">
    <property type="entry name" value="Potass_KdpF"/>
    <property type="match status" value="1"/>
</dbReference>
<accession>A0A6H2GWB7</accession>
<keyword evidence="1" id="KW-0472">Membrane</keyword>
<name>A0A6H2GWB7_9BACL</name>
<evidence type="ECO:0000313" key="2">
    <source>
        <dbReference type="EMBL" id="QJC51710.1"/>
    </source>
</evidence>
<reference evidence="2 3" key="1">
    <citation type="submission" date="2020-04" db="EMBL/GenBank/DDBJ databases">
        <title>Novel Paenibacillus strain UniB2 isolated from commercial digestive syrup.</title>
        <authorList>
            <person name="Thorat V."/>
            <person name="Kirdat K."/>
            <person name="Tiwarekar B."/>
            <person name="Yadav A."/>
        </authorList>
    </citation>
    <scope>NUCLEOTIDE SEQUENCE [LARGE SCALE GENOMIC DNA]</scope>
    <source>
        <strain evidence="2 3">UniB2</strain>
    </source>
</reference>
<feature type="transmembrane region" description="Helical" evidence="1">
    <location>
        <begin position="12"/>
        <end position="33"/>
    </location>
</feature>
<keyword evidence="3" id="KW-1185">Reference proteome</keyword>
<dbReference type="Proteomes" id="UP000502136">
    <property type="component" value="Chromosome"/>
</dbReference>
<organism evidence="2 3">
    <name type="scientific">Paenibacillus albicereus</name>
    <dbReference type="NCBI Taxonomy" id="2726185"/>
    <lineage>
        <taxon>Bacteria</taxon>
        <taxon>Bacillati</taxon>
        <taxon>Bacillota</taxon>
        <taxon>Bacilli</taxon>
        <taxon>Bacillales</taxon>
        <taxon>Paenibacillaceae</taxon>
        <taxon>Paenibacillus</taxon>
    </lineage>
</organism>
<dbReference type="EMBL" id="CP051428">
    <property type="protein sequence ID" value="QJC51710.1"/>
    <property type="molecule type" value="Genomic_DNA"/>
</dbReference>
<sequence length="38" mass="4534">MRQRDAGRKRKTMIALLWTLVAAVFLYLVYVLLHPDQF</sequence>
<gene>
    <name evidence="2" type="ORF">HGI30_09235</name>
</gene>
<dbReference type="AlphaFoldDB" id="A0A6H2GWB7"/>
<evidence type="ECO:0000313" key="3">
    <source>
        <dbReference type="Proteomes" id="UP000502136"/>
    </source>
</evidence>
<dbReference type="KEGG" id="palr:HGI30_09235"/>
<proteinExistence type="predicted"/>
<protein>
    <submittedName>
        <fullName evidence="2">Potassium-transporting ATPase subunit F</fullName>
    </submittedName>
</protein>
<keyword evidence="1" id="KW-1133">Transmembrane helix</keyword>
<evidence type="ECO:0000256" key="1">
    <source>
        <dbReference type="SAM" id="Phobius"/>
    </source>
</evidence>
<keyword evidence="1" id="KW-0812">Transmembrane</keyword>
<dbReference type="GO" id="GO:0005886">
    <property type="term" value="C:plasma membrane"/>
    <property type="evidence" value="ECO:0007669"/>
    <property type="project" value="InterPro"/>
</dbReference>
<dbReference type="GO" id="GO:0008556">
    <property type="term" value="F:P-type potassium transmembrane transporter activity"/>
    <property type="evidence" value="ECO:0007669"/>
    <property type="project" value="InterPro"/>
</dbReference>